<dbReference type="InterPro" id="IPR003661">
    <property type="entry name" value="HisK_dim/P_dom"/>
</dbReference>
<evidence type="ECO:0000256" key="2">
    <source>
        <dbReference type="ARBA" id="ARBA00012438"/>
    </source>
</evidence>
<dbReference type="SMART" id="SM00387">
    <property type="entry name" value="HATPase_c"/>
    <property type="match status" value="1"/>
</dbReference>
<dbReference type="OrthoDB" id="5555106at2"/>
<dbReference type="Gene3D" id="1.10.287.130">
    <property type="match status" value="1"/>
</dbReference>
<dbReference type="InterPro" id="IPR036097">
    <property type="entry name" value="HisK_dim/P_sf"/>
</dbReference>
<sequence>MPPLSPSCWSELAGQVLEGLRDPVAVLGQHGEILWANRRWKAFARKAFGAGDRDHQLPQLCERMAAGGVAGMSKLAEGIRQVVAGRLQSLEHPLILPGEGGTSTHVVQVTPLDAADPGRAFVRIDEAGHGGAAEARLAEGERQRRSLEQQLVYARDRAEHASHAKSAFLASMSHEMRTPLNAILGFAQLLEIEPEADRAENIREILRAGRHLQELLDDVLDLSRIEEGRVELQMEAVRAQVLISECLALAESEAAAARVVLLPPDCGGNDPWIRADRRRLRQVLINLISNAIKYNRPGGRVEVRCDLRQADRVAICVVDTGMGIPEARHNELFTPFNRLGREGSGIEGTGLGLVISRHLVELMGGEIDVDTVPGGGSTFRVTLSGTRPPETEPAIATRVEKVPAAAGDRCHTVLYVEDNPANLRLVEQILGRRSDIRFLGLPHPRGCRELALRESPDLIMLDINLPETDGFELLELMRREPALQRTPFVAVSANAMPPDVSRGLEAGFSRYLTKPLDMHLLIDTVEELLSDRDER</sequence>
<protein>
    <recommendedName>
        <fullName evidence="2">histidine kinase</fullName>
        <ecNumber evidence="2">2.7.13.3</ecNumber>
    </recommendedName>
</protein>
<evidence type="ECO:0000256" key="4">
    <source>
        <dbReference type="ARBA" id="ARBA00022679"/>
    </source>
</evidence>
<accession>A0A1V3NGJ8</accession>
<dbReference type="Gene3D" id="3.30.565.10">
    <property type="entry name" value="Histidine kinase-like ATPase, C-terminal domain"/>
    <property type="match status" value="1"/>
</dbReference>
<dbReference type="EC" id="2.7.13.3" evidence="2"/>
<evidence type="ECO:0000313" key="10">
    <source>
        <dbReference type="Proteomes" id="UP000189462"/>
    </source>
</evidence>
<gene>
    <name evidence="9" type="ORF">B1C78_09085</name>
</gene>
<feature type="modified residue" description="4-aspartylphosphate" evidence="6">
    <location>
        <position position="462"/>
    </location>
</feature>
<dbReference type="SUPFAM" id="SSF47384">
    <property type="entry name" value="Homodimeric domain of signal transducing histidine kinase"/>
    <property type="match status" value="1"/>
</dbReference>
<dbReference type="PANTHER" id="PTHR43047">
    <property type="entry name" value="TWO-COMPONENT HISTIDINE PROTEIN KINASE"/>
    <property type="match status" value="1"/>
</dbReference>
<reference evidence="9 10" key="1">
    <citation type="submission" date="2017-02" db="EMBL/GenBank/DDBJ databases">
        <title>Genomic diversity within the haloalkaliphilic genus Thioalkalivibrio.</title>
        <authorList>
            <person name="Ahn A.-C."/>
            <person name="Meier-Kolthoff J."/>
            <person name="Overmars L."/>
            <person name="Richter M."/>
            <person name="Woyke T."/>
            <person name="Sorokin D.Y."/>
            <person name="Muyzer G."/>
        </authorList>
    </citation>
    <scope>NUCLEOTIDE SEQUENCE [LARGE SCALE GENOMIC DNA]</scope>
    <source>
        <strain evidence="9 10">ALJD</strain>
    </source>
</reference>
<evidence type="ECO:0000256" key="5">
    <source>
        <dbReference type="ARBA" id="ARBA00022777"/>
    </source>
</evidence>
<dbReference type="InterPro" id="IPR011006">
    <property type="entry name" value="CheY-like_superfamily"/>
</dbReference>
<dbReference type="InterPro" id="IPR003594">
    <property type="entry name" value="HATPase_dom"/>
</dbReference>
<dbReference type="PROSITE" id="PS50109">
    <property type="entry name" value="HIS_KIN"/>
    <property type="match status" value="1"/>
</dbReference>
<dbReference type="FunFam" id="3.30.565.10:FF:000006">
    <property type="entry name" value="Sensor histidine kinase WalK"/>
    <property type="match status" value="1"/>
</dbReference>
<evidence type="ECO:0000259" key="7">
    <source>
        <dbReference type="PROSITE" id="PS50109"/>
    </source>
</evidence>
<dbReference type="STRING" id="108003.B1C78_09085"/>
<dbReference type="SUPFAM" id="SSF52172">
    <property type="entry name" value="CheY-like"/>
    <property type="match status" value="1"/>
</dbReference>
<dbReference type="Proteomes" id="UP000189462">
    <property type="component" value="Unassembled WGS sequence"/>
</dbReference>
<dbReference type="GO" id="GO:0009927">
    <property type="term" value="F:histidine phosphotransfer kinase activity"/>
    <property type="evidence" value="ECO:0007669"/>
    <property type="project" value="TreeGrafter"/>
</dbReference>
<dbReference type="Gene3D" id="3.40.50.2300">
    <property type="match status" value="1"/>
</dbReference>
<dbReference type="Pfam" id="PF00512">
    <property type="entry name" value="HisKA"/>
    <property type="match status" value="1"/>
</dbReference>
<dbReference type="SMART" id="SM00388">
    <property type="entry name" value="HisKA"/>
    <property type="match status" value="1"/>
</dbReference>
<comment type="catalytic activity">
    <reaction evidence="1">
        <text>ATP + protein L-histidine = ADP + protein N-phospho-L-histidine.</text>
        <dbReference type="EC" id="2.7.13.3"/>
    </reaction>
</comment>
<feature type="domain" description="Response regulatory" evidence="8">
    <location>
        <begin position="412"/>
        <end position="529"/>
    </location>
</feature>
<dbReference type="InterPro" id="IPR005467">
    <property type="entry name" value="His_kinase_dom"/>
</dbReference>
<evidence type="ECO:0000256" key="6">
    <source>
        <dbReference type="PROSITE-ProRule" id="PRU00169"/>
    </source>
</evidence>
<dbReference type="Pfam" id="PF02518">
    <property type="entry name" value="HATPase_c"/>
    <property type="match status" value="1"/>
</dbReference>
<dbReference type="EMBL" id="MVBK01000049">
    <property type="protein sequence ID" value="OOG24229.1"/>
    <property type="molecule type" value="Genomic_DNA"/>
</dbReference>
<evidence type="ECO:0000256" key="3">
    <source>
        <dbReference type="ARBA" id="ARBA00022553"/>
    </source>
</evidence>
<evidence type="ECO:0000256" key="1">
    <source>
        <dbReference type="ARBA" id="ARBA00000085"/>
    </source>
</evidence>
<dbReference type="InterPro" id="IPR036890">
    <property type="entry name" value="HATPase_C_sf"/>
</dbReference>
<dbReference type="InterPro" id="IPR004358">
    <property type="entry name" value="Sig_transdc_His_kin-like_C"/>
</dbReference>
<keyword evidence="5" id="KW-0418">Kinase</keyword>
<dbReference type="InterPro" id="IPR001789">
    <property type="entry name" value="Sig_transdc_resp-reg_receiver"/>
</dbReference>
<dbReference type="GO" id="GO:0005886">
    <property type="term" value="C:plasma membrane"/>
    <property type="evidence" value="ECO:0007669"/>
    <property type="project" value="UniProtKB-ARBA"/>
</dbReference>
<keyword evidence="3 6" id="KW-0597">Phosphoprotein</keyword>
<dbReference type="Pfam" id="PF00072">
    <property type="entry name" value="Response_reg"/>
    <property type="match status" value="1"/>
</dbReference>
<comment type="caution">
    <text evidence="9">The sequence shown here is derived from an EMBL/GenBank/DDBJ whole genome shotgun (WGS) entry which is preliminary data.</text>
</comment>
<keyword evidence="10" id="KW-1185">Reference proteome</keyword>
<dbReference type="RefSeq" id="WP_077278835.1">
    <property type="nucleotide sequence ID" value="NZ_MVBK01000049.1"/>
</dbReference>
<evidence type="ECO:0000313" key="9">
    <source>
        <dbReference type="EMBL" id="OOG24229.1"/>
    </source>
</evidence>
<feature type="domain" description="Histidine kinase" evidence="7">
    <location>
        <begin position="171"/>
        <end position="387"/>
    </location>
</feature>
<name>A0A1V3NGJ8_9GAMM</name>
<dbReference type="PANTHER" id="PTHR43047:SF72">
    <property type="entry name" value="OSMOSENSING HISTIDINE PROTEIN KINASE SLN1"/>
    <property type="match status" value="1"/>
</dbReference>
<dbReference type="SUPFAM" id="SSF55874">
    <property type="entry name" value="ATPase domain of HSP90 chaperone/DNA topoisomerase II/histidine kinase"/>
    <property type="match status" value="1"/>
</dbReference>
<proteinExistence type="predicted"/>
<dbReference type="PROSITE" id="PS50110">
    <property type="entry name" value="RESPONSE_REGULATORY"/>
    <property type="match status" value="1"/>
</dbReference>
<keyword evidence="4" id="KW-0808">Transferase</keyword>
<dbReference type="AlphaFoldDB" id="A0A1V3NGJ8"/>
<dbReference type="SMART" id="SM00448">
    <property type="entry name" value="REC"/>
    <property type="match status" value="1"/>
</dbReference>
<organism evidence="9 10">
    <name type="scientific">Thioalkalivibrio denitrificans</name>
    <dbReference type="NCBI Taxonomy" id="108003"/>
    <lineage>
        <taxon>Bacteria</taxon>
        <taxon>Pseudomonadati</taxon>
        <taxon>Pseudomonadota</taxon>
        <taxon>Gammaproteobacteria</taxon>
        <taxon>Chromatiales</taxon>
        <taxon>Ectothiorhodospiraceae</taxon>
        <taxon>Thioalkalivibrio</taxon>
    </lineage>
</organism>
<dbReference type="CDD" id="cd00082">
    <property type="entry name" value="HisKA"/>
    <property type="match status" value="1"/>
</dbReference>
<evidence type="ECO:0000259" key="8">
    <source>
        <dbReference type="PROSITE" id="PS50110"/>
    </source>
</evidence>
<dbReference type="CDD" id="cd16922">
    <property type="entry name" value="HATPase_EvgS-ArcB-TorS-like"/>
    <property type="match status" value="1"/>
</dbReference>
<dbReference type="GO" id="GO:0000155">
    <property type="term" value="F:phosphorelay sensor kinase activity"/>
    <property type="evidence" value="ECO:0007669"/>
    <property type="project" value="InterPro"/>
</dbReference>
<dbReference type="PRINTS" id="PR00344">
    <property type="entry name" value="BCTRLSENSOR"/>
</dbReference>